<sequence length="87" mass="10533">MIMYLRNNGYKKGNQSNIPNVFAFTMIRNFLNDRSYEEMRREYFIRNLTPNEVNQSMRDIKLLFREYKGLDVITIENKKGDITKFIL</sequence>
<evidence type="ECO:0000313" key="1">
    <source>
        <dbReference type="EMBL" id="CED94878.1"/>
    </source>
</evidence>
<organism evidence="1 2">
    <name type="scientific">Romboutsia ilealis</name>
    <dbReference type="NCBI Taxonomy" id="1115758"/>
    <lineage>
        <taxon>Bacteria</taxon>
        <taxon>Bacillati</taxon>
        <taxon>Bacillota</taxon>
        <taxon>Clostridia</taxon>
        <taxon>Peptostreptococcales</taxon>
        <taxon>Peptostreptococcaceae</taxon>
        <taxon>Romboutsia</taxon>
    </lineage>
</organism>
<dbReference type="AlphaFoldDB" id="A0A1V1I3U2"/>
<keyword evidence="2" id="KW-1185">Reference proteome</keyword>
<dbReference type="EMBL" id="LN555523">
    <property type="protein sequence ID" value="CED94878.1"/>
    <property type="molecule type" value="Genomic_DNA"/>
</dbReference>
<protein>
    <submittedName>
        <fullName evidence="1">Uncharacterized protein</fullName>
    </submittedName>
</protein>
<name>A0A1V1I3U2_9FIRM</name>
<evidence type="ECO:0000313" key="2">
    <source>
        <dbReference type="Proteomes" id="UP000245622"/>
    </source>
</evidence>
<accession>A0A1V1I3U2</accession>
<dbReference type="RefSeq" id="WP_180702368.1">
    <property type="nucleotide sequence ID" value="NZ_CAJUCR010000021.1"/>
</dbReference>
<gene>
    <name evidence="1" type="ORF">CRIB_2278</name>
</gene>
<dbReference type="KEGG" id="ril:CRIB_2278"/>
<dbReference type="Proteomes" id="UP000245622">
    <property type="component" value="Chromosome 1"/>
</dbReference>
<dbReference type="GeneID" id="82206314"/>
<reference evidence="1 2" key="1">
    <citation type="submission" date="2014-04" db="EMBL/GenBank/DDBJ databases">
        <authorList>
            <person name="Hornung B.V."/>
        </authorList>
    </citation>
    <scope>NUCLEOTIDE SEQUENCE [LARGE SCALE GENOMIC DNA]</scope>
    <source>
        <strain evidence="1 2">CRIB</strain>
    </source>
</reference>
<proteinExistence type="predicted"/>